<feature type="compositionally biased region" description="Basic and acidic residues" evidence="1">
    <location>
        <begin position="1"/>
        <end position="25"/>
    </location>
</feature>
<feature type="region of interest" description="Disordered" evidence="1">
    <location>
        <begin position="1"/>
        <end position="42"/>
    </location>
</feature>
<evidence type="ECO:0000313" key="3">
    <source>
        <dbReference type="Proteomes" id="UP000499080"/>
    </source>
</evidence>
<evidence type="ECO:0000313" key="2">
    <source>
        <dbReference type="EMBL" id="GBO36020.1"/>
    </source>
</evidence>
<dbReference type="EMBL" id="BGPR01060074">
    <property type="protein sequence ID" value="GBO36020.1"/>
    <property type="molecule type" value="Genomic_DNA"/>
</dbReference>
<protein>
    <submittedName>
        <fullName evidence="2">Uncharacterized protein</fullName>
    </submittedName>
</protein>
<dbReference type="Proteomes" id="UP000499080">
    <property type="component" value="Unassembled WGS sequence"/>
</dbReference>
<comment type="caution">
    <text evidence="2">The sequence shown here is derived from an EMBL/GenBank/DDBJ whole genome shotgun (WGS) entry which is preliminary data.</text>
</comment>
<sequence>TSSDILQKEKTEEDQARTRDNEQTKKKTYLKKKEKRTEKKKASGHRASFFLYDVRGAVTLPPHWLPGETVRAEHLARDRNRWQIDVEAQLMATFFVISS</sequence>
<accession>A0A4Y2WI39</accession>
<proteinExistence type="predicted"/>
<organism evidence="2 3">
    <name type="scientific">Araneus ventricosus</name>
    <name type="common">Orbweaver spider</name>
    <name type="synonym">Epeira ventricosa</name>
    <dbReference type="NCBI Taxonomy" id="182803"/>
    <lineage>
        <taxon>Eukaryota</taxon>
        <taxon>Metazoa</taxon>
        <taxon>Ecdysozoa</taxon>
        <taxon>Arthropoda</taxon>
        <taxon>Chelicerata</taxon>
        <taxon>Arachnida</taxon>
        <taxon>Araneae</taxon>
        <taxon>Araneomorphae</taxon>
        <taxon>Entelegynae</taxon>
        <taxon>Araneoidea</taxon>
        <taxon>Araneidae</taxon>
        <taxon>Araneus</taxon>
    </lineage>
</organism>
<name>A0A4Y2WI39_ARAVE</name>
<dbReference type="AlphaFoldDB" id="A0A4Y2WI39"/>
<gene>
    <name evidence="2" type="ORF">AVEN_182004_1</name>
</gene>
<reference evidence="2 3" key="1">
    <citation type="journal article" date="2019" name="Sci. Rep.">
        <title>Orb-weaving spider Araneus ventricosus genome elucidates the spidroin gene catalogue.</title>
        <authorList>
            <person name="Kono N."/>
            <person name="Nakamura H."/>
            <person name="Ohtoshi R."/>
            <person name="Moran D.A.P."/>
            <person name="Shinohara A."/>
            <person name="Yoshida Y."/>
            <person name="Fujiwara M."/>
            <person name="Mori M."/>
            <person name="Tomita M."/>
            <person name="Arakawa K."/>
        </authorList>
    </citation>
    <scope>NUCLEOTIDE SEQUENCE [LARGE SCALE GENOMIC DNA]</scope>
</reference>
<keyword evidence="3" id="KW-1185">Reference proteome</keyword>
<feature type="non-terminal residue" evidence="2">
    <location>
        <position position="1"/>
    </location>
</feature>
<evidence type="ECO:0000256" key="1">
    <source>
        <dbReference type="SAM" id="MobiDB-lite"/>
    </source>
</evidence>